<evidence type="ECO:0000259" key="12">
    <source>
        <dbReference type="Pfam" id="PF00117"/>
    </source>
</evidence>
<keyword evidence="4 11" id="KW-0479">Metal-binding</keyword>
<feature type="region of interest" description="Amidoligase domain" evidence="11">
    <location>
        <begin position="1"/>
        <end position="266"/>
    </location>
</feature>
<evidence type="ECO:0000256" key="9">
    <source>
        <dbReference type="ARBA" id="ARBA00022975"/>
    </source>
</evidence>
<comment type="miscellaneous">
    <text evidence="11">CTPSs have evolved a hybrid strategy for distinguishing between UTP and CTP. The overlapping regions of the product feedback inhibitory and substrate sites recognize a common feature in both compounds, the triphosphate moiety. To differentiate isosteric substrate and product pyrimidine rings, an additional pocket far from the expected kinase/ligase catalytic site, specifically recognizes the cytosine and ribose portions of the product inhibitor.</text>
</comment>
<feature type="binding site" evidence="11">
    <location>
        <position position="415"/>
    </location>
    <ligand>
        <name>L-glutamine</name>
        <dbReference type="ChEBI" id="CHEBI:58359"/>
    </ligand>
</feature>
<comment type="caution">
    <text evidence="14">The sequence shown here is derived from an EMBL/GenBank/DDBJ whole genome shotgun (WGS) entry which is preliminary data.</text>
</comment>
<reference evidence="14 15" key="1">
    <citation type="journal article" date="2016" name="Nat. Commun.">
        <title>Thousands of microbial genomes shed light on interconnected biogeochemical processes in an aquifer system.</title>
        <authorList>
            <person name="Anantharaman K."/>
            <person name="Brown C.T."/>
            <person name="Hug L.A."/>
            <person name="Sharon I."/>
            <person name="Castelle C.J."/>
            <person name="Probst A.J."/>
            <person name="Thomas B.C."/>
            <person name="Singh A."/>
            <person name="Wilkins M.J."/>
            <person name="Karaoz U."/>
            <person name="Brodie E.L."/>
            <person name="Williams K.H."/>
            <person name="Hubbard S.S."/>
            <person name="Banfield J.F."/>
        </authorList>
    </citation>
    <scope>NUCLEOTIDE SEQUENCE [LARGE SCALE GENOMIC DNA]</scope>
</reference>
<feature type="binding site" evidence="11">
    <location>
        <position position="71"/>
    </location>
    <ligand>
        <name>Mg(2+)</name>
        <dbReference type="ChEBI" id="CHEBI:18420"/>
    </ligand>
</feature>
<dbReference type="EC" id="6.3.4.2" evidence="11"/>
<feature type="domain" description="CTP synthase N-terminal" evidence="13">
    <location>
        <begin position="3"/>
        <end position="266"/>
    </location>
</feature>
<dbReference type="EMBL" id="MHQZ01000044">
    <property type="protein sequence ID" value="OHA12949.1"/>
    <property type="molecule type" value="Genomic_DNA"/>
</dbReference>
<dbReference type="FunFam" id="3.40.50.300:FF:000009">
    <property type="entry name" value="CTP synthase"/>
    <property type="match status" value="1"/>
</dbReference>
<comment type="caution">
    <text evidence="11">Lacks conserved residue(s) required for the propagation of feature annotation.</text>
</comment>
<feature type="binding site" evidence="11">
    <location>
        <position position="13"/>
    </location>
    <ligand>
        <name>UTP</name>
        <dbReference type="ChEBI" id="CHEBI:46398"/>
    </ligand>
</feature>
<evidence type="ECO:0000313" key="14">
    <source>
        <dbReference type="EMBL" id="OHA12949.1"/>
    </source>
</evidence>
<feature type="binding site" evidence="11">
    <location>
        <begin position="187"/>
        <end position="192"/>
    </location>
    <ligand>
        <name>CTP</name>
        <dbReference type="ChEBI" id="CHEBI:37563"/>
        <note>allosteric inhibitor</note>
    </ligand>
</feature>
<dbReference type="GO" id="GO:0042802">
    <property type="term" value="F:identical protein binding"/>
    <property type="evidence" value="ECO:0007669"/>
    <property type="project" value="TreeGrafter"/>
</dbReference>
<evidence type="ECO:0000256" key="6">
    <source>
        <dbReference type="ARBA" id="ARBA00022840"/>
    </source>
</evidence>
<evidence type="ECO:0000256" key="10">
    <source>
        <dbReference type="ARBA" id="ARBA00047781"/>
    </source>
</evidence>
<feature type="binding site" evidence="11">
    <location>
        <position position="364"/>
    </location>
    <ligand>
        <name>L-glutamine</name>
        <dbReference type="ChEBI" id="CHEBI:58359"/>
    </ligand>
</feature>
<keyword evidence="8 11" id="KW-0315">Glutamine amidotransferase</keyword>
<comment type="subunit">
    <text evidence="11">Homotetramer.</text>
</comment>
<dbReference type="NCBIfam" id="NF003792">
    <property type="entry name" value="PRK05380.1"/>
    <property type="match status" value="1"/>
</dbReference>
<organism evidence="14 15">
    <name type="scientific">Candidatus Tagabacteria bacterium RIFCSPLOWO2_01_FULL_39_11</name>
    <dbReference type="NCBI Taxonomy" id="1802295"/>
    <lineage>
        <taxon>Bacteria</taxon>
        <taxon>Candidatus Tagaibacteriota</taxon>
    </lineage>
</organism>
<feature type="binding site" evidence="11">
    <location>
        <position position="241"/>
    </location>
    <ligand>
        <name>ATP</name>
        <dbReference type="ChEBI" id="CHEBI:30616"/>
    </ligand>
</feature>
<dbReference type="Gene3D" id="3.40.50.880">
    <property type="match status" value="1"/>
</dbReference>
<comment type="catalytic activity">
    <reaction evidence="10 11">
        <text>UTP + L-glutamine + ATP + H2O = CTP + L-glutamate + ADP + phosphate + 2 H(+)</text>
        <dbReference type="Rhea" id="RHEA:26426"/>
        <dbReference type="ChEBI" id="CHEBI:15377"/>
        <dbReference type="ChEBI" id="CHEBI:15378"/>
        <dbReference type="ChEBI" id="CHEBI:29985"/>
        <dbReference type="ChEBI" id="CHEBI:30616"/>
        <dbReference type="ChEBI" id="CHEBI:37563"/>
        <dbReference type="ChEBI" id="CHEBI:43474"/>
        <dbReference type="ChEBI" id="CHEBI:46398"/>
        <dbReference type="ChEBI" id="CHEBI:58359"/>
        <dbReference type="ChEBI" id="CHEBI:456216"/>
        <dbReference type="EC" id="6.3.4.2"/>
    </reaction>
</comment>
<dbReference type="SUPFAM" id="SSF52540">
    <property type="entry name" value="P-loop containing nucleoside triphosphate hydrolases"/>
    <property type="match status" value="1"/>
</dbReference>
<dbReference type="CDD" id="cd03113">
    <property type="entry name" value="CTPS_N"/>
    <property type="match status" value="1"/>
</dbReference>
<dbReference type="GO" id="GO:0003883">
    <property type="term" value="F:CTP synthase activity"/>
    <property type="evidence" value="ECO:0007669"/>
    <property type="project" value="UniProtKB-UniRule"/>
</dbReference>
<dbReference type="AlphaFoldDB" id="A0A1G2LPZ2"/>
<dbReference type="GO" id="GO:0044210">
    <property type="term" value="P:'de novo' CTP biosynthetic process"/>
    <property type="evidence" value="ECO:0007669"/>
    <property type="project" value="UniProtKB-UniRule"/>
</dbReference>
<dbReference type="Gene3D" id="3.40.50.300">
    <property type="entry name" value="P-loop containing nucleotide triphosphate hydrolases"/>
    <property type="match status" value="1"/>
</dbReference>
<evidence type="ECO:0000256" key="2">
    <source>
        <dbReference type="ARBA" id="ARBA00007533"/>
    </source>
</evidence>
<comment type="similarity">
    <text evidence="2 11">Belongs to the CTP synthase family.</text>
</comment>
<dbReference type="GO" id="GO:0046872">
    <property type="term" value="F:metal ion binding"/>
    <property type="evidence" value="ECO:0007669"/>
    <property type="project" value="UniProtKB-KW"/>
</dbReference>
<feature type="binding site" evidence="11">
    <location>
        <position position="223"/>
    </location>
    <ligand>
        <name>UTP</name>
        <dbReference type="ChEBI" id="CHEBI:46398"/>
    </ligand>
</feature>
<dbReference type="PANTHER" id="PTHR11550">
    <property type="entry name" value="CTP SYNTHASE"/>
    <property type="match status" value="1"/>
</dbReference>
<dbReference type="InterPro" id="IPR017926">
    <property type="entry name" value="GATASE"/>
</dbReference>
<keyword evidence="6 11" id="KW-0067">ATP-binding</keyword>
<feature type="binding site" evidence="11">
    <location>
        <begin position="392"/>
        <end position="395"/>
    </location>
    <ligand>
        <name>L-glutamine</name>
        <dbReference type="ChEBI" id="CHEBI:58359"/>
    </ligand>
</feature>
<feature type="binding site" evidence="11">
    <location>
        <begin position="14"/>
        <end position="19"/>
    </location>
    <ligand>
        <name>ATP</name>
        <dbReference type="ChEBI" id="CHEBI:30616"/>
    </ligand>
</feature>
<feature type="domain" description="Glutamine amidotransferase" evidence="12">
    <location>
        <begin position="311"/>
        <end position="550"/>
    </location>
</feature>
<dbReference type="CDD" id="cd01746">
    <property type="entry name" value="GATase1_CTP_Synthase"/>
    <property type="match status" value="1"/>
</dbReference>
<comment type="catalytic activity">
    <reaction evidence="11">
        <text>L-glutamine + H2O = L-glutamate + NH4(+)</text>
        <dbReference type="Rhea" id="RHEA:15889"/>
        <dbReference type="ChEBI" id="CHEBI:15377"/>
        <dbReference type="ChEBI" id="CHEBI:28938"/>
        <dbReference type="ChEBI" id="CHEBI:29985"/>
        <dbReference type="ChEBI" id="CHEBI:58359"/>
    </reaction>
</comment>
<comment type="catalytic activity">
    <reaction evidence="11">
        <text>UTP + NH4(+) + ATP = CTP + ADP + phosphate + 2 H(+)</text>
        <dbReference type="Rhea" id="RHEA:16597"/>
        <dbReference type="ChEBI" id="CHEBI:15378"/>
        <dbReference type="ChEBI" id="CHEBI:28938"/>
        <dbReference type="ChEBI" id="CHEBI:30616"/>
        <dbReference type="ChEBI" id="CHEBI:37563"/>
        <dbReference type="ChEBI" id="CHEBI:43474"/>
        <dbReference type="ChEBI" id="CHEBI:46398"/>
        <dbReference type="ChEBI" id="CHEBI:456216"/>
    </reaction>
</comment>
<dbReference type="Proteomes" id="UP000178302">
    <property type="component" value="Unassembled WGS sequence"/>
</dbReference>
<evidence type="ECO:0000256" key="11">
    <source>
        <dbReference type="HAMAP-Rule" id="MF_01227"/>
    </source>
</evidence>
<evidence type="ECO:0000313" key="15">
    <source>
        <dbReference type="Proteomes" id="UP000178302"/>
    </source>
</evidence>
<dbReference type="GO" id="GO:0004359">
    <property type="term" value="F:glutaminase activity"/>
    <property type="evidence" value="ECO:0007669"/>
    <property type="project" value="RHEA"/>
</dbReference>
<dbReference type="GO" id="GO:0005524">
    <property type="term" value="F:ATP binding"/>
    <property type="evidence" value="ECO:0007669"/>
    <property type="project" value="UniProtKB-KW"/>
</dbReference>
<evidence type="ECO:0000259" key="13">
    <source>
        <dbReference type="Pfam" id="PF06418"/>
    </source>
</evidence>
<evidence type="ECO:0000256" key="1">
    <source>
        <dbReference type="ARBA" id="ARBA00005171"/>
    </source>
</evidence>
<feature type="binding site" evidence="11">
    <location>
        <position position="13"/>
    </location>
    <ligand>
        <name>CTP</name>
        <dbReference type="ChEBI" id="CHEBI:37563"/>
        <note>allosteric inhibitor</note>
    </ligand>
</feature>
<accession>A0A1G2LPZ2</accession>
<dbReference type="Pfam" id="PF00117">
    <property type="entry name" value="GATase"/>
    <property type="match status" value="1"/>
</dbReference>
<sequence length="572" mass="65219">MSRFIFVVGGVMSGIGKGITTASIGRILKNYGYKVTALKIDPYINVDAGTMNPIEHGEVFVTQDGLECDQDIGNYERFLGDNMYKFNYMTTGSVYNSVISKERNLCYGGKCVRVVPHIPDEVIERIESAAKKTKADFTLVEIGGTVGEYENLLFLEAGRIMKLKYPERIIFVIVSYLPIPNMIGEMKTKPTQHAVRSLNAAGIQPDIIIARSERTIDKPRKEKIAIFCNVKEEDIISAPDIKNIYEVPLNFEKDNLSRIIFKKFNLGGLSSDTEDSPPPEWKKRVKRIKQLKKEIKIGIIGKYFASGKFTLSDSYISVIEAVKHAAWQVGYNPKIDWLDSELYEKDSRKLKELLKYNGIIVPGGFGARGVKGKIKAIKFCRENKIPFLGLCYGMQLAAIEFARNVCGLKNAHTTEIDPKTPHPVIHIMEEQKKLLEKKDYGGSMRLGAYECKLKPNTISYNSYKKYSKFQILNSIFLVSERHRHRYEFNNEYREQFEKAGMIFSGINPKKNLAEIMELDKKKHPFFVGVQFHPEFQSNLLKPHPLFLEFLGILRGHEVTKRKISLSYTKAIF</sequence>
<dbReference type="Pfam" id="PF06418">
    <property type="entry name" value="CTP_synth_N"/>
    <property type="match status" value="1"/>
</dbReference>
<gene>
    <name evidence="11" type="primary">pyrG</name>
    <name evidence="14" type="ORF">A2909_01060</name>
</gene>
<comment type="function">
    <text evidence="11">Catalyzes the ATP-dependent amination of UTP to CTP with either L-glutamine or ammonia as the source of nitrogen. Regulates intracellular CTP levels through interactions with the four ribonucleotide triphosphates.</text>
</comment>
<dbReference type="NCBIfam" id="TIGR00337">
    <property type="entry name" value="PyrG"/>
    <property type="match status" value="1"/>
</dbReference>
<feature type="binding site" evidence="11">
    <location>
        <position position="141"/>
    </location>
    <ligand>
        <name>Mg(2+)</name>
        <dbReference type="ChEBI" id="CHEBI:18420"/>
    </ligand>
</feature>
<dbReference type="InterPro" id="IPR033828">
    <property type="entry name" value="GATase1_CTP_Synthase"/>
</dbReference>
<feature type="binding site" evidence="11">
    <location>
        <position position="485"/>
    </location>
    <ligand>
        <name>L-glutamine</name>
        <dbReference type="ChEBI" id="CHEBI:58359"/>
    </ligand>
</feature>
<feature type="active site" evidence="11">
    <location>
        <position position="532"/>
    </location>
</feature>
<comment type="pathway">
    <text evidence="1 11">Pyrimidine metabolism; CTP biosynthesis via de novo pathway; CTP from UDP: step 2/2.</text>
</comment>
<feature type="active site" description="Nucleophile; for glutamine hydrolysis" evidence="11">
    <location>
        <position position="391"/>
    </location>
</feature>
<dbReference type="UniPathway" id="UPA00159">
    <property type="reaction ID" value="UER00277"/>
</dbReference>
<name>A0A1G2LPZ2_9BACT</name>
<dbReference type="PANTHER" id="PTHR11550:SF0">
    <property type="entry name" value="CTP SYNTHASE-RELATED"/>
    <property type="match status" value="1"/>
</dbReference>
<comment type="activity regulation">
    <text evidence="11">Allosterically activated by GTP, when glutamine is the substrate; GTP has no effect on the reaction when ammonia is the substrate. The allosteric effector GTP functions by stabilizing the protein conformation that binds the tetrahedral intermediate(s) formed during glutamine hydrolysis. Inhibited by the product CTP, via allosteric rather than competitive inhibition.</text>
</comment>
<feature type="binding site" evidence="11">
    <location>
        <position position="223"/>
    </location>
    <ligand>
        <name>CTP</name>
        <dbReference type="ChEBI" id="CHEBI:37563"/>
        <note>allosteric inhibitor</note>
    </ligand>
</feature>
<dbReference type="HAMAP" id="MF_01227">
    <property type="entry name" value="PyrG"/>
    <property type="match status" value="1"/>
</dbReference>
<dbReference type="SUPFAM" id="SSF52317">
    <property type="entry name" value="Class I glutamine amidotransferase-like"/>
    <property type="match status" value="1"/>
</dbReference>
<feature type="active site" evidence="11">
    <location>
        <position position="534"/>
    </location>
</feature>
<evidence type="ECO:0000256" key="3">
    <source>
        <dbReference type="ARBA" id="ARBA00022598"/>
    </source>
</evidence>
<evidence type="ECO:0000256" key="5">
    <source>
        <dbReference type="ARBA" id="ARBA00022741"/>
    </source>
</evidence>
<keyword evidence="3 11" id="KW-0436">Ligase</keyword>
<keyword evidence="5 11" id="KW-0547">Nucleotide-binding</keyword>
<dbReference type="InterPro" id="IPR029062">
    <property type="entry name" value="Class_I_gatase-like"/>
</dbReference>
<evidence type="ECO:0000256" key="7">
    <source>
        <dbReference type="ARBA" id="ARBA00022842"/>
    </source>
</evidence>
<feature type="binding site" evidence="11">
    <location>
        <position position="71"/>
    </location>
    <ligand>
        <name>ATP</name>
        <dbReference type="ChEBI" id="CHEBI:30616"/>
    </ligand>
</feature>
<dbReference type="InterPro" id="IPR017456">
    <property type="entry name" value="CTP_synthase_N"/>
</dbReference>
<proteinExistence type="inferred from homology"/>
<keyword evidence="9 11" id="KW-0665">Pyrimidine biosynthesis</keyword>
<dbReference type="GO" id="GO:0019856">
    <property type="term" value="P:pyrimidine nucleobase biosynthetic process"/>
    <property type="evidence" value="ECO:0007669"/>
    <property type="project" value="TreeGrafter"/>
</dbReference>
<dbReference type="GO" id="GO:0097268">
    <property type="term" value="C:cytoophidium"/>
    <property type="evidence" value="ECO:0007669"/>
    <property type="project" value="UniProtKB-ARBA"/>
</dbReference>
<dbReference type="InterPro" id="IPR027417">
    <property type="entry name" value="P-loop_NTPase"/>
</dbReference>
<dbReference type="InterPro" id="IPR004468">
    <property type="entry name" value="CTP_synthase"/>
</dbReference>
<protein>
    <recommendedName>
        <fullName evidence="11">CTP synthase</fullName>
        <ecNumber evidence="11">6.3.4.2</ecNumber>
    </recommendedName>
    <alternativeName>
        <fullName evidence="11">Cytidine 5'-triphosphate synthase</fullName>
    </alternativeName>
    <alternativeName>
        <fullName evidence="11">Cytidine triphosphate synthetase</fullName>
        <shortName evidence="11">CTP synthetase</shortName>
        <shortName evidence="11">CTPS</shortName>
    </alternativeName>
    <alternativeName>
        <fullName evidence="11">UTP--ammonia ligase</fullName>
    </alternativeName>
</protein>
<dbReference type="FunFam" id="3.40.50.880:FF:000002">
    <property type="entry name" value="CTP synthase"/>
    <property type="match status" value="1"/>
</dbReference>
<evidence type="ECO:0000256" key="8">
    <source>
        <dbReference type="ARBA" id="ARBA00022962"/>
    </source>
</evidence>
<evidence type="ECO:0000256" key="4">
    <source>
        <dbReference type="ARBA" id="ARBA00022723"/>
    </source>
</evidence>
<feature type="binding site" evidence="11">
    <location>
        <begin position="187"/>
        <end position="192"/>
    </location>
    <ligand>
        <name>UTP</name>
        <dbReference type="ChEBI" id="CHEBI:46398"/>
    </ligand>
</feature>
<dbReference type="PROSITE" id="PS51273">
    <property type="entry name" value="GATASE_TYPE_1"/>
    <property type="match status" value="1"/>
</dbReference>
<keyword evidence="7 11" id="KW-0460">Magnesium</keyword>